<dbReference type="AlphaFoldDB" id="A0AAV5W1X6"/>
<accession>A0AAV5W1X6</accession>
<evidence type="ECO:0000313" key="2">
    <source>
        <dbReference type="Proteomes" id="UP001432322"/>
    </source>
</evidence>
<name>A0AAV5W1X6_9BILA</name>
<organism evidence="1 2">
    <name type="scientific">Pristionchus fissidentatus</name>
    <dbReference type="NCBI Taxonomy" id="1538716"/>
    <lineage>
        <taxon>Eukaryota</taxon>
        <taxon>Metazoa</taxon>
        <taxon>Ecdysozoa</taxon>
        <taxon>Nematoda</taxon>
        <taxon>Chromadorea</taxon>
        <taxon>Rhabditida</taxon>
        <taxon>Rhabditina</taxon>
        <taxon>Diplogasteromorpha</taxon>
        <taxon>Diplogasteroidea</taxon>
        <taxon>Neodiplogasteridae</taxon>
        <taxon>Pristionchus</taxon>
    </lineage>
</organism>
<evidence type="ECO:0000313" key="1">
    <source>
        <dbReference type="EMBL" id="GMT26131.1"/>
    </source>
</evidence>
<gene>
    <name evidence="1" type="ORF">PFISCL1PPCAC_17428</name>
</gene>
<dbReference type="Proteomes" id="UP001432322">
    <property type="component" value="Unassembled WGS sequence"/>
</dbReference>
<dbReference type="EMBL" id="BTSY01000004">
    <property type="protein sequence ID" value="GMT26131.1"/>
    <property type="molecule type" value="Genomic_DNA"/>
</dbReference>
<keyword evidence="2" id="KW-1185">Reference proteome</keyword>
<reference evidence="1" key="1">
    <citation type="submission" date="2023-10" db="EMBL/GenBank/DDBJ databases">
        <title>Genome assembly of Pristionchus species.</title>
        <authorList>
            <person name="Yoshida K."/>
            <person name="Sommer R.J."/>
        </authorList>
    </citation>
    <scope>NUCLEOTIDE SEQUENCE</scope>
    <source>
        <strain evidence="1">RS5133</strain>
    </source>
</reference>
<sequence>ELINNTRGGELEKGCWPFQTDNGTVFYVWDSSIFVRYKNEKVIAEKSWKLGIRSCACFGNQLYFLSEKIYRATFTQSTGIIIEAVRDLDKGETTEFNMLLSIVRNGRKIIYRACDGPDDGIEEDTMSEDFRSFNLKAIHRRKLIYTRYSYEEISTEAVSPNMIVMVNSGPFNSVYANDNSPLIYFCHYDKLSILNSETMEIFTYIQSFYLHNVIGVDGGKVIAKGALAWNKEEFLCTLMLPAKIREVEDKAAVEMAEKRRRLLILLGSIE</sequence>
<feature type="non-terminal residue" evidence="1">
    <location>
        <position position="1"/>
    </location>
</feature>
<protein>
    <submittedName>
        <fullName evidence="1">Uncharacterized protein</fullName>
    </submittedName>
</protein>
<proteinExistence type="predicted"/>
<comment type="caution">
    <text evidence="1">The sequence shown here is derived from an EMBL/GenBank/DDBJ whole genome shotgun (WGS) entry which is preliminary data.</text>
</comment>